<keyword evidence="2" id="KW-0624">Polysaccharide degradation</keyword>
<dbReference type="Gene3D" id="2.60.120.180">
    <property type="match status" value="1"/>
</dbReference>
<organism evidence="3">
    <name type="scientific">Caldilineaceae bacterium SB0662_bin_9</name>
    <dbReference type="NCBI Taxonomy" id="2605258"/>
    <lineage>
        <taxon>Bacteria</taxon>
        <taxon>Bacillati</taxon>
        <taxon>Chloroflexota</taxon>
        <taxon>Caldilineae</taxon>
        <taxon>Caldilineales</taxon>
        <taxon>Caldilineaceae</taxon>
    </lineage>
</organism>
<dbReference type="Pfam" id="PF01670">
    <property type="entry name" value="Glyco_hydro_12"/>
    <property type="match status" value="1"/>
</dbReference>
<evidence type="ECO:0000256" key="1">
    <source>
        <dbReference type="ARBA" id="ARBA00005519"/>
    </source>
</evidence>
<keyword evidence="2" id="KW-0378">Hydrolase</keyword>
<comment type="caution">
    <text evidence="3">The sequence shown here is derived from an EMBL/GenBank/DDBJ whole genome shotgun (WGS) entry which is preliminary data.</text>
</comment>
<dbReference type="GO" id="GO:0000272">
    <property type="term" value="P:polysaccharide catabolic process"/>
    <property type="evidence" value="ECO:0007669"/>
    <property type="project" value="UniProtKB-KW"/>
</dbReference>
<dbReference type="InterPro" id="IPR013320">
    <property type="entry name" value="ConA-like_dom_sf"/>
</dbReference>
<sequence length="332" mass="36593">MCTTSSREVDLKATSARGQGVEWFFDGGKASVTTAACGRNRVDRRAGRHVREAIRNLVCLSLLGLTIVGCDYEVGSPSAADLEASPVQSSEATPEAEVAVPEAHCGDWDTLTDSDLVYQNNVWGKGNIADYEQCLLTRSLDGATEYGWRWRWPKGNGQVKSYPEVIYGQKPWDSESSTSALPAPIEAIRELSIAYAVELSAEGTYNLAYDIWVTSTDPPTPDTITHEVMIWMDRTFESQPRRFHAGDVVVDDIAYDLYLRPAFHAGSGADYIAFVSQEPRFSGVVDVVAFLSYLVDHNHIPADHYVAAVELGNEVIEGTGELWLQRYQVTAD</sequence>
<protein>
    <recommendedName>
        <fullName evidence="4">Glycoside hydrolase family 12 protein</fullName>
    </recommendedName>
</protein>
<dbReference type="PANTHER" id="PTHR34002">
    <property type="entry name" value="BLR1656 PROTEIN"/>
    <property type="match status" value="1"/>
</dbReference>
<name>A0A6B1DQ11_9CHLR</name>
<reference evidence="3" key="1">
    <citation type="submission" date="2019-09" db="EMBL/GenBank/DDBJ databases">
        <title>Characterisation of the sponge microbiome using genome-centric metagenomics.</title>
        <authorList>
            <person name="Engelberts J.P."/>
            <person name="Robbins S.J."/>
            <person name="De Goeij J.M."/>
            <person name="Aranda M."/>
            <person name="Bell S.C."/>
            <person name="Webster N.S."/>
        </authorList>
    </citation>
    <scope>NUCLEOTIDE SEQUENCE</scope>
    <source>
        <strain evidence="3">SB0662_bin_9</strain>
    </source>
</reference>
<keyword evidence="2" id="KW-0326">Glycosidase</keyword>
<dbReference type="InterPro" id="IPR002594">
    <property type="entry name" value="GH12"/>
</dbReference>
<dbReference type="EMBL" id="VXPY01000008">
    <property type="protein sequence ID" value="MYD88876.1"/>
    <property type="molecule type" value="Genomic_DNA"/>
</dbReference>
<evidence type="ECO:0000256" key="2">
    <source>
        <dbReference type="RuleBase" id="RU361163"/>
    </source>
</evidence>
<gene>
    <name evidence="3" type="ORF">F4Y08_00850</name>
</gene>
<evidence type="ECO:0000313" key="3">
    <source>
        <dbReference type="EMBL" id="MYD88876.1"/>
    </source>
</evidence>
<dbReference type="GO" id="GO:0008810">
    <property type="term" value="F:cellulase activity"/>
    <property type="evidence" value="ECO:0007669"/>
    <property type="project" value="InterPro"/>
</dbReference>
<proteinExistence type="inferred from homology"/>
<dbReference type="AlphaFoldDB" id="A0A6B1DQ11"/>
<keyword evidence="2" id="KW-0119">Carbohydrate metabolism</keyword>
<dbReference type="PANTHER" id="PTHR34002:SF9">
    <property type="entry name" value="XYLOGLUCAN-SPECIFIC ENDO-BETA-1,4-GLUCANASE A"/>
    <property type="match status" value="1"/>
</dbReference>
<dbReference type="InterPro" id="IPR013319">
    <property type="entry name" value="GH11/12"/>
</dbReference>
<evidence type="ECO:0008006" key="4">
    <source>
        <dbReference type="Google" id="ProtNLM"/>
    </source>
</evidence>
<accession>A0A6B1DQ11</accession>
<comment type="similarity">
    <text evidence="1 2">Belongs to the glycosyl hydrolase 12 (cellulase H) family.</text>
</comment>
<dbReference type="SUPFAM" id="SSF49899">
    <property type="entry name" value="Concanavalin A-like lectins/glucanases"/>
    <property type="match status" value="1"/>
</dbReference>